<keyword evidence="5" id="KW-0378">Hydrolase</keyword>
<evidence type="ECO:0000256" key="4">
    <source>
        <dbReference type="ARBA" id="ARBA00022723"/>
    </source>
</evidence>
<comment type="similarity">
    <text evidence="2 10">Belongs to the purine nucleoside phosphorylase YfiH/LACC1 family.</text>
</comment>
<protein>
    <recommendedName>
        <fullName evidence="10">Purine nucleoside phosphorylase</fullName>
    </recommendedName>
</protein>
<dbReference type="Pfam" id="PF02578">
    <property type="entry name" value="Cu-oxidase_4"/>
    <property type="match status" value="1"/>
</dbReference>
<comment type="catalytic activity">
    <reaction evidence="7">
        <text>adenosine + H2O + H(+) = inosine + NH4(+)</text>
        <dbReference type="Rhea" id="RHEA:24408"/>
        <dbReference type="ChEBI" id="CHEBI:15377"/>
        <dbReference type="ChEBI" id="CHEBI:15378"/>
        <dbReference type="ChEBI" id="CHEBI:16335"/>
        <dbReference type="ChEBI" id="CHEBI:17596"/>
        <dbReference type="ChEBI" id="CHEBI:28938"/>
        <dbReference type="EC" id="3.5.4.4"/>
    </reaction>
    <physiologicalReaction direction="left-to-right" evidence="7">
        <dbReference type="Rhea" id="RHEA:24409"/>
    </physiologicalReaction>
</comment>
<keyword evidence="12" id="KW-1185">Reference proteome</keyword>
<evidence type="ECO:0000313" key="12">
    <source>
        <dbReference type="Proteomes" id="UP000601597"/>
    </source>
</evidence>
<proteinExistence type="inferred from homology"/>
<comment type="catalytic activity">
    <reaction evidence="8">
        <text>adenosine + phosphate = alpha-D-ribose 1-phosphate + adenine</text>
        <dbReference type="Rhea" id="RHEA:27642"/>
        <dbReference type="ChEBI" id="CHEBI:16335"/>
        <dbReference type="ChEBI" id="CHEBI:16708"/>
        <dbReference type="ChEBI" id="CHEBI:43474"/>
        <dbReference type="ChEBI" id="CHEBI:57720"/>
        <dbReference type="EC" id="2.4.2.1"/>
    </reaction>
    <physiologicalReaction direction="left-to-right" evidence="8">
        <dbReference type="Rhea" id="RHEA:27643"/>
    </physiologicalReaction>
</comment>
<dbReference type="PANTHER" id="PTHR30616:SF2">
    <property type="entry name" value="PURINE NUCLEOSIDE PHOSPHORYLASE LACC1"/>
    <property type="match status" value="1"/>
</dbReference>
<comment type="catalytic activity">
    <reaction evidence="1">
        <text>inosine + phosphate = alpha-D-ribose 1-phosphate + hypoxanthine</text>
        <dbReference type="Rhea" id="RHEA:27646"/>
        <dbReference type="ChEBI" id="CHEBI:17368"/>
        <dbReference type="ChEBI" id="CHEBI:17596"/>
        <dbReference type="ChEBI" id="CHEBI:43474"/>
        <dbReference type="ChEBI" id="CHEBI:57720"/>
        <dbReference type="EC" id="2.4.2.1"/>
    </reaction>
    <physiologicalReaction direction="left-to-right" evidence="1">
        <dbReference type="Rhea" id="RHEA:27647"/>
    </physiologicalReaction>
</comment>
<evidence type="ECO:0000256" key="7">
    <source>
        <dbReference type="ARBA" id="ARBA00047989"/>
    </source>
</evidence>
<dbReference type="InterPro" id="IPR011324">
    <property type="entry name" value="Cytotoxic_necrot_fac-like_cat"/>
</dbReference>
<evidence type="ECO:0000256" key="8">
    <source>
        <dbReference type="ARBA" id="ARBA00048968"/>
    </source>
</evidence>
<organism evidence="11 12">
    <name type="scientific">Marinobacter zhanjiangensis</name>
    <dbReference type="NCBI Taxonomy" id="578215"/>
    <lineage>
        <taxon>Bacteria</taxon>
        <taxon>Pseudomonadati</taxon>
        <taxon>Pseudomonadota</taxon>
        <taxon>Gammaproteobacteria</taxon>
        <taxon>Pseudomonadales</taxon>
        <taxon>Marinobacteraceae</taxon>
        <taxon>Marinobacter</taxon>
    </lineage>
</organism>
<comment type="catalytic activity">
    <reaction evidence="9">
        <text>S-methyl-5'-thioadenosine + phosphate = 5-(methylsulfanyl)-alpha-D-ribose 1-phosphate + adenine</text>
        <dbReference type="Rhea" id="RHEA:11852"/>
        <dbReference type="ChEBI" id="CHEBI:16708"/>
        <dbReference type="ChEBI" id="CHEBI:17509"/>
        <dbReference type="ChEBI" id="CHEBI:43474"/>
        <dbReference type="ChEBI" id="CHEBI:58533"/>
        <dbReference type="EC" id="2.4.2.28"/>
    </reaction>
    <physiologicalReaction direction="left-to-right" evidence="9">
        <dbReference type="Rhea" id="RHEA:11853"/>
    </physiologicalReaction>
</comment>
<keyword evidence="4" id="KW-0479">Metal-binding</keyword>
<dbReference type="Gene3D" id="3.60.140.10">
    <property type="entry name" value="CNF1/YfiH-like putative cysteine hydrolases"/>
    <property type="match status" value="1"/>
</dbReference>
<sequence length="247" mass="27494">MSSELPVIHPEWPAPPQVRAFCTSRSGGVSSPPWDSLNLGDHVGDNHGDVLENRRRLAHWAHLEVEDFHWLQQVHGTDVAQLPAPERIADGAVTDRTGVACAILTADCLPVLFCNREGTKVAAAHAGWRGLADGVLENTLQRFEDRSQVLAWLGPAIGPDRFEVGPEVRERFLAFSHELDRYFALSPQRPGHFLADIYALARFRLQEAGVEAIYGGGWCTVSDPQRFYSYRRDGQTGRMASCIWLEP</sequence>
<gene>
    <name evidence="11" type="primary">yfiH</name>
    <name evidence="11" type="ORF">GCM10007071_28920</name>
</gene>
<evidence type="ECO:0000256" key="1">
    <source>
        <dbReference type="ARBA" id="ARBA00000553"/>
    </source>
</evidence>
<evidence type="ECO:0000256" key="5">
    <source>
        <dbReference type="ARBA" id="ARBA00022801"/>
    </source>
</evidence>
<dbReference type="SUPFAM" id="SSF64438">
    <property type="entry name" value="CNF1/YfiH-like putative cysteine hydrolases"/>
    <property type="match status" value="1"/>
</dbReference>
<dbReference type="InterPro" id="IPR003730">
    <property type="entry name" value="Cu_polyphenol_OxRdtase"/>
</dbReference>
<dbReference type="Proteomes" id="UP000601597">
    <property type="component" value="Unassembled WGS sequence"/>
</dbReference>
<dbReference type="CDD" id="cd16833">
    <property type="entry name" value="YfiH"/>
    <property type="match status" value="1"/>
</dbReference>
<keyword evidence="3" id="KW-0808">Transferase</keyword>
<comment type="caution">
    <text evidence="11">The sequence shown here is derived from an EMBL/GenBank/DDBJ whole genome shotgun (WGS) entry which is preliminary data.</text>
</comment>
<evidence type="ECO:0000256" key="2">
    <source>
        <dbReference type="ARBA" id="ARBA00007353"/>
    </source>
</evidence>
<evidence type="ECO:0000256" key="9">
    <source>
        <dbReference type="ARBA" id="ARBA00049893"/>
    </source>
</evidence>
<dbReference type="NCBIfam" id="TIGR00726">
    <property type="entry name" value="peptidoglycan editing factor PgeF"/>
    <property type="match status" value="1"/>
</dbReference>
<reference evidence="12" key="1">
    <citation type="journal article" date="2019" name="Int. J. Syst. Evol. Microbiol.">
        <title>The Global Catalogue of Microorganisms (GCM) 10K type strain sequencing project: providing services to taxonomists for standard genome sequencing and annotation.</title>
        <authorList>
            <consortium name="The Broad Institute Genomics Platform"/>
            <consortium name="The Broad Institute Genome Sequencing Center for Infectious Disease"/>
            <person name="Wu L."/>
            <person name="Ma J."/>
        </authorList>
    </citation>
    <scope>NUCLEOTIDE SEQUENCE [LARGE SCALE GENOMIC DNA]</scope>
    <source>
        <strain evidence="12">KCTC 22280</strain>
    </source>
</reference>
<accession>A0ABQ3B5V4</accession>
<evidence type="ECO:0000256" key="6">
    <source>
        <dbReference type="ARBA" id="ARBA00022833"/>
    </source>
</evidence>
<keyword evidence="6" id="KW-0862">Zinc</keyword>
<dbReference type="InterPro" id="IPR038371">
    <property type="entry name" value="Cu_polyphenol_OxRdtase_sf"/>
</dbReference>
<dbReference type="RefSeq" id="WP_189577488.1">
    <property type="nucleotide sequence ID" value="NZ_BMXV01000006.1"/>
</dbReference>
<dbReference type="EMBL" id="BMXV01000006">
    <property type="protein sequence ID" value="GGY79625.1"/>
    <property type="molecule type" value="Genomic_DNA"/>
</dbReference>
<evidence type="ECO:0000256" key="3">
    <source>
        <dbReference type="ARBA" id="ARBA00022679"/>
    </source>
</evidence>
<name>A0ABQ3B5V4_9GAMM</name>
<evidence type="ECO:0000256" key="10">
    <source>
        <dbReference type="RuleBase" id="RU361274"/>
    </source>
</evidence>
<evidence type="ECO:0000313" key="11">
    <source>
        <dbReference type="EMBL" id="GGY79625.1"/>
    </source>
</evidence>
<dbReference type="PANTHER" id="PTHR30616">
    <property type="entry name" value="UNCHARACTERIZED PROTEIN YFIH"/>
    <property type="match status" value="1"/>
</dbReference>